<reference evidence="1" key="1">
    <citation type="journal article" date="2018" name="DNA Res.">
        <title>Multiple hybrid de novo genome assembly of finger millet, an orphan allotetraploid crop.</title>
        <authorList>
            <person name="Hatakeyama M."/>
            <person name="Aluri S."/>
            <person name="Balachadran M.T."/>
            <person name="Sivarajan S.R."/>
            <person name="Patrignani A."/>
            <person name="Gruter S."/>
            <person name="Poveda L."/>
            <person name="Shimizu-Inatsugi R."/>
            <person name="Baeten J."/>
            <person name="Francoijs K.J."/>
            <person name="Nataraja K.N."/>
            <person name="Reddy Y.A.N."/>
            <person name="Phadnis S."/>
            <person name="Ravikumar R.L."/>
            <person name="Schlapbach R."/>
            <person name="Sreeman S.M."/>
            <person name="Shimizu K.K."/>
        </authorList>
    </citation>
    <scope>NUCLEOTIDE SEQUENCE</scope>
</reference>
<organism evidence="1 2">
    <name type="scientific">Eleusine coracana subsp. coracana</name>
    <dbReference type="NCBI Taxonomy" id="191504"/>
    <lineage>
        <taxon>Eukaryota</taxon>
        <taxon>Viridiplantae</taxon>
        <taxon>Streptophyta</taxon>
        <taxon>Embryophyta</taxon>
        <taxon>Tracheophyta</taxon>
        <taxon>Spermatophyta</taxon>
        <taxon>Magnoliopsida</taxon>
        <taxon>Liliopsida</taxon>
        <taxon>Poales</taxon>
        <taxon>Poaceae</taxon>
        <taxon>PACMAD clade</taxon>
        <taxon>Chloridoideae</taxon>
        <taxon>Cynodonteae</taxon>
        <taxon>Eleusininae</taxon>
        <taxon>Eleusine</taxon>
    </lineage>
</organism>
<reference evidence="1" key="2">
    <citation type="submission" date="2021-12" db="EMBL/GenBank/DDBJ databases">
        <title>Resequencing data analysis of finger millet.</title>
        <authorList>
            <person name="Hatakeyama M."/>
            <person name="Aluri S."/>
            <person name="Balachadran M.T."/>
            <person name="Sivarajan S.R."/>
            <person name="Poveda L."/>
            <person name="Shimizu-Inatsugi R."/>
            <person name="Schlapbach R."/>
            <person name="Sreeman S.M."/>
            <person name="Shimizu K.K."/>
        </authorList>
    </citation>
    <scope>NUCLEOTIDE SEQUENCE</scope>
</reference>
<dbReference type="EMBL" id="BQKI01000009">
    <property type="protein sequence ID" value="GJN01622.1"/>
    <property type="molecule type" value="Genomic_DNA"/>
</dbReference>
<keyword evidence="2" id="KW-1185">Reference proteome</keyword>
<evidence type="ECO:0000313" key="1">
    <source>
        <dbReference type="EMBL" id="GJN01622.1"/>
    </source>
</evidence>
<comment type="caution">
    <text evidence="1">The sequence shown here is derived from an EMBL/GenBank/DDBJ whole genome shotgun (WGS) entry which is preliminary data.</text>
</comment>
<dbReference type="AlphaFoldDB" id="A0AAV5CT23"/>
<name>A0AAV5CT23_ELECO</name>
<gene>
    <name evidence="1" type="primary">ga18901</name>
    <name evidence="1" type="ORF">PR202_ga18901</name>
</gene>
<dbReference type="Proteomes" id="UP001054889">
    <property type="component" value="Unassembled WGS sequence"/>
</dbReference>
<sequence>MATYADMFPYELTASPGNVTYGPTGRSAAAFPRGSEPAECRMQEASSGCRWNVSLDERVNGTTTTDGFLLLRLCEELVKLPNTSNASVGVDVATVEECGKW</sequence>
<protein>
    <submittedName>
        <fullName evidence="1">Uncharacterized protein</fullName>
    </submittedName>
</protein>
<evidence type="ECO:0000313" key="2">
    <source>
        <dbReference type="Proteomes" id="UP001054889"/>
    </source>
</evidence>
<proteinExistence type="predicted"/>
<accession>A0AAV5CT23</accession>